<dbReference type="Proteomes" id="UP000578112">
    <property type="component" value="Unassembled WGS sequence"/>
</dbReference>
<proteinExistence type="predicted"/>
<feature type="chain" id="PRO_5030540331" description="Lipoprotein" evidence="1">
    <location>
        <begin position="24"/>
        <end position="99"/>
    </location>
</feature>
<dbReference type="PROSITE" id="PS51257">
    <property type="entry name" value="PROKAR_LIPOPROTEIN"/>
    <property type="match status" value="1"/>
</dbReference>
<evidence type="ECO:0000313" key="3">
    <source>
        <dbReference type="Proteomes" id="UP000578112"/>
    </source>
</evidence>
<keyword evidence="3" id="KW-1185">Reference proteome</keyword>
<protein>
    <recommendedName>
        <fullName evidence="4">Lipoprotein</fullName>
    </recommendedName>
</protein>
<dbReference type="RefSeq" id="WP_203709216.1">
    <property type="nucleotide sequence ID" value="NZ_BOMK01000020.1"/>
</dbReference>
<comment type="caution">
    <text evidence="2">The sequence shown here is derived from an EMBL/GenBank/DDBJ whole genome shotgun (WGS) entry which is preliminary data.</text>
</comment>
<feature type="signal peptide" evidence="1">
    <location>
        <begin position="1"/>
        <end position="23"/>
    </location>
</feature>
<dbReference type="AlphaFoldDB" id="A0A7W7HZP0"/>
<evidence type="ECO:0000313" key="2">
    <source>
        <dbReference type="EMBL" id="MBB4763696.1"/>
    </source>
</evidence>
<evidence type="ECO:0008006" key="4">
    <source>
        <dbReference type="Google" id="ProtNLM"/>
    </source>
</evidence>
<organism evidence="2 3">
    <name type="scientific">Actinoplanes digitatis</name>
    <dbReference type="NCBI Taxonomy" id="1868"/>
    <lineage>
        <taxon>Bacteria</taxon>
        <taxon>Bacillati</taxon>
        <taxon>Actinomycetota</taxon>
        <taxon>Actinomycetes</taxon>
        <taxon>Micromonosporales</taxon>
        <taxon>Micromonosporaceae</taxon>
        <taxon>Actinoplanes</taxon>
    </lineage>
</organism>
<accession>A0A7W7HZP0</accession>
<sequence>MRSTSRTRTRTLTTTLLGATALAATLLTAGCLSDAICGGGQYPVTAVGTTGRDCVPEGHEPPAGYVRFPEGKVPEHVGDEWDEYWNTHMIDKTGAIVEV</sequence>
<dbReference type="InterPro" id="IPR058119">
    <property type="entry name" value="SCO0607-like"/>
</dbReference>
<reference evidence="2 3" key="1">
    <citation type="submission" date="2020-08" db="EMBL/GenBank/DDBJ databases">
        <title>Sequencing the genomes of 1000 actinobacteria strains.</title>
        <authorList>
            <person name="Klenk H.-P."/>
        </authorList>
    </citation>
    <scope>NUCLEOTIDE SEQUENCE [LARGE SCALE GENOMIC DNA]</scope>
    <source>
        <strain evidence="2 3">DSM 43149</strain>
    </source>
</reference>
<keyword evidence="1" id="KW-0732">Signal</keyword>
<dbReference type="NCBIfam" id="NF046120">
    <property type="entry name" value="lipo_SCO0607"/>
    <property type="match status" value="1"/>
</dbReference>
<name>A0A7W7HZP0_9ACTN</name>
<dbReference type="EMBL" id="JACHNH010000001">
    <property type="protein sequence ID" value="MBB4763696.1"/>
    <property type="molecule type" value="Genomic_DNA"/>
</dbReference>
<evidence type="ECO:0000256" key="1">
    <source>
        <dbReference type="SAM" id="SignalP"/>
    </source>
</evidence>
<gene>
    <name evidence="2" type="ORF">BJ971_004252</name>
</gene>